<gene>
    <name evidence="2" type="ORF">E2N92_10515</name>
</gene>
<evidence type="ECO:0000313" key="3">
    <source>
        <dbReference type="Proteomes" id="UP000826709"/>
    </source>
</evidence>
<sequence length="86" mass="9855">MIEWDAFRPLLADLYSNDAGNGGRPYYDVILMLRLLVLQQWYGLSDPSNREKVLPSSPLLRTERATFTALRSSTSQPEIRAAIWNK</sequence>
<name>A0A8G1A4B0_9EURY</name>
<organism evidence="2 3">
    <name type="scientific">Methanofollis formosanus</name>
    <dbReference type="NCBI Taxonomy" id="299308"/>
    <lineage>
        <taxon>Archaea</taxon>
        <taxon>Methanobacteriati</taxon>
        <taxon>Methanobacteriota</taxon>
        <taxon>Stenosarchaea group</taxon>
        <taxon>Methanomicrobia</taxon>
        <taxon>Methanomicrobiales</taxon>
        <taxon>Methanomicrobiaceae</taxon>
        <taxon>Methanofollis</taxon>
    </lineage>
</organism>
<dbReference type="Pfam" id="PF05598">
    <property type="entry name" value="DUF772"/>
    <property type="match status" value="1"/>
</dbReference>
<dbReference type="EMBL" id="CP037968">
    <property type="protein sequence ID" value="QYZ79827.1"/>
    <property type="molecule type" value="Genomic_DNA"/>
</dbReference>
<dbReference type="KEGG" id="mfk:E2N92_10515"/>
<feature type="domain" description="Transposase InsH N-terminal" evidence="1">
    <location>
        <begin position="1"/>
        <end position="48"/>
    </location>
</feature>
<dbReference type="RefSeq" id="WP_220681133.1">
    <property type="nucleotide sequence ID" value="NZ_CP037968.1"/>
</dbReference>
<dbReference type="AlphaFoldDB" id="A0A8G1A4B0"/>
<dbReference type="Proteomes" id="UP000826709">
    <property type="component" value="Chromosome"/>
</dbReference>
<reference evidence="2" key="1">
    <citation type="journal article" date="2005" name="Int. J. Syst. Evol. Microbiol.">
        <title>Methanofollis formosanus sp. nov., isolated from a fish pond.</title>
        <authorList>
            <person name="Wu S.Y."/>
            <person name="Chen S.C."/>
            <person name="Lai M.C."/>
        </authorList>
    </citation>
    <scope>NUCLEOTIDE SEQUENCE</scope>
    <source>
        <strain evidence="2">ML15</strain>
    </source>
</reference>
<evidence type="ECO:0000259" key="1">
    <source>
        <dbReference type="Pfam" id="PF05598"/>
    </source>
</evidence>
<keyword evidence="3" id="KW-1185">Reference proteome</keyword>
<dbReference type="OrthoDB" id="109750at2157"/>
<proteinExistence type="predicted"/>
<dbReference type="InterPro" id="IPR008490">
    <property type="entry name" value="Transposase_InsH_N"/>
</dbReference>
<reference evidence="2" key="2">
    <citation type="submission" date="2019-03" db="EMBL/GenBank/DDBJ databases">
        <authorList>
            <person name="Chen S.-C."/>
            <person name="Wu S.-Y."/>
            <person name="Lai M.-C."/>
        </authorList>
    </citation>
    <scope>NUCLEOTIDE SEQUENCE</scope>
    <source>
        <strain evidence="2">ML15</strain>
    </source>
</reference>
<accession>A0A8G1A4B0</accession>
<protein>
    <submittedName>
        <fullName evidence="2">Transposase</fullName>
    </submittedName>
</protein>
<evidence type="ECO:0000313" key="2">
    <source>
        <dbReference type="EMBL" id="QYZ79827.1"/>
    </source>
</evidence>